<dbReference type="PANTHER" id="PTHR42799">
    <property type="entry name" value="MITOCHONDRIAL PEPTIDE METHIONINE SULFOXIDE REDUCTASE"/>
    <property type="match status" value="1"/>
</dbReference>
<accession>A0ABS7SZY4</accession>
<dbReference type="GO" id="GO:0008113">
    <property type="term" value="F:peptide-methionine (S)-S-oxide reductase activity"/>
    <property type="evidence" value="ECO:0007669"/>
    <property type="project" value="UniProtKB-EC"/>
</dbReference>
<reference evidence="6 7" key="1">
    <citation type="submission" date="2021-08" db="EMBL/GenBank/DDBJ databases">
        <title>FDA dAtabase for Regulatory Grade micrObial Sequences (FDA-ARGOS): Supporting development and validation of Infectious Disease Dx tests.</title>
        <authorList>
            <person name="Sproer C."/>
            <person name="Gronow S."/>
            <person name="Severitt S."/>
            <person name="Schroder I."/>
            <person name="Tallon L."/>
            <person name="Sadzewicz L."/>
            <person name="Zhao X."/>
            <person name="Boylan J."/>
            <person name="Ott S."/>
            <person name="Bowen H."/>
            <person name="Vavikolanu K."/>
            <person name="Hazen T."/>
            <person name="Aluvathingal J."/>
            <person name="Nadendla S."/>
            <person name="Lowell S."/>
            <person name="Myers T."/>
            <person name="Yan Y."/>
            <person name="Sichtig H."/>
        </authorList>
    </citation>
    <scope>NUCLEOTIDE SEQUENCE [LARGE SCALE GENOMIC DNA]</scope>
    <source>
        <strain evidence="6 7">FDAARGOS_1460</strain>
    </source>
</reference>
<dbReference type="InterPro" id="IPR050162">
    <property type="entry name" value="MsrA_MetSO_reductase"/>
</dbReference>
<dbReference type="RefSeq" id="WP_223419901.1">
    <property type="nucleotide sequence ID" value="NZ_JAIPME010000002.1"/>
</dbReference>
<evidence type="ECO:0000256" key="2">
    <source>
        <dbReference type="ARBA" id="ARBA00047806"/>
    </source>
</evidence>
<dbReference type="Proteomes" id="UP000734271">
    <property type="component" value="Unassembled WGS sequence"/>
</dbReference>
<feature type="domain" description="Peptide methionine sulphoxide reductase MsrA" evidence="5">
    <location>
        <begin position="3"/>
        <end position="151"/>
    </location>
</feature>
<keyword evidence="1 4" id="KW-0560">Oxidoreductase</keyword>
<comment type="catalytic activity">
    <reaction evidence="2 4">
        <text>L-methionyl-[protein] + [thioredoxin]-disulfide + H2O = L-methionyl-(S)-S-oxide-[protein] + [thioredoxin]-dithiol</text>
        <dbReference type="Rhea" id="RHEA:14217"/>
        <dbReference type="Rhea" id="RHEA-COMP:10698"/>
        <dbReference type="Rhea" id="RHEA-COMP:10700"/>
        <dbReference type="Rhea" id="RHEA-COMP:12313"/>
        <dbReference type="Rhea" id="RHEA-COMP:12315"/>
        <dbReference type="ChEBI" id="CHEBI:15377"/>
        <dbReference type="ChEBI" id="CHEBI:16044"/>
        <dbReference type="ChEBI" id="CHEBI:29950"/>
        <dbReference type="ChEBI" id="CHEBI:44120"/>
        <dbReference type="ChEBI" id="CHEBI:50058"/>
        <dbReference type="EC" id="1.8.4.11"/>
    </reaction>
</comment>
<dbReference type="SUPFAM" id="SSF55068">
    <property type="entry name" value="Peptide methionine sulfoxide reductase"/>
    <property type="match status" value="1"/>
</dbReference>
<dbReference type="NCBIfam" id="TIGR00401">
    <property type="entry name" value="msrA"/>
    <property type="match status" value="1"/>
</dbReference>
<comment type="caution">
    <text evidence="6">The sequence shown here is derived from an EMBL/GenBank/DDBJ whole genome shotgun (WGS) entry which is preliminary data.</text>
</comment>
<comment type="function">
    <text evidence="4">Has an important function as a repair enzyme for proteins that have been inactivated by oxidation. Catalyzes the reversible oxidation-reduction of methionine sulfoxide in proteins to methionine.</text>
</comment>
<dbReference type="InterPro" id="IPR036509">
    <property type="entry name" value="Met_Sox_Rdtase_MsrA_sf"/>
</dbReference>
<evidence type="ECO:0000256" key="4">
    <source>
        <dbReference type="HAMAP-Rule" id="MF_01401"/>
    </source>
</evidence>
<dbReference type="EMBL" id="JAIPME010000002">
    <property type="protein sequence ID" value="MBZ2387076.1"/>
    <property type="molecule type" value="Genomic_DNA"/>
</dbReference>
<keyword evidence="7" id="KW-1185">Reference proteome</keyword>
<comment type="catalytic activity">
    <reaction evidence="3 4">
        <text>[thioredoxin]-disulfide + L-methionine + H2O = L-methionine (S)-S-oxide + [thioredoxin]-dithiol</text>
        <dbReference type="Rhea" id="RHEA:19993"/>
        <dbReference type="Rhea" id="RHEA-COMP:10698"/>
        <dbReference type="Rhea" id="RHEA-COMP:10700"/>
        <dbReference type="ChEBI" id="CHEBI:15377"/>
        <dbReference type="ChEBI" id="CHEBI:29950"/>
        <dbReference type="ChEBI" id="CHEBI:50058"/>
        <dbReference type="ChEBI" id="CHEBI:57844"/>
        <dbReference type="ChEBI" id="CHEBI:58772"/>
        <dbReference type="EC" id="1.8.4.11"/>
    </reaction>
</comment>
<evidence type="ECO:0000313" key="7">
    <source>
        <dbReference type="Proteomes" id="UP000734271"/>
    </source>
</evidence>
<evidence type="ECO:0000256" key="1">
    <source>
        <dbReference type="ARBA" id="ARBA00023002"/>
    </source>
</evidence>
<dbReference type="HAMAP" id="MF_01401">
    <property type="entry name" value="MsrA"/>
    <property type="match status" value="1"/>
</dbReference>
<feature type="active site" evidence="4">
    <location>
        <position position="10"/>
    </location>
</feature>
<evidence type="ECO:0000256" key="3">
    <source>
        <dbReference type="ARBA" id="ARBA00048782"/>
    </source>
</evidence>
<evidence type="ECO:0000259" key="5">
    <source>
        <dbReference type="Pfam" id="PF01625"/>
    </source>
</evidence>
<dbReference type="InterPro" id="IPR002569">
    <property type="entry name" value="Met_Sox_Rdtase_MsrA_dom"/>
</dbReference>
<name>A0ABS7SZY4_9FIRM</name>
<dbReference type="PANTHER" id="PTHR42799:SF2">
    <property type="entry name" value="MITOCHONDRIAL PEPTIDE METHIONINE SULFOXIDE REDUCTASE"/>
    <property type="match status" value="1"/>
</dbReference>
<protein>
    <recommendedName>
        <fullName evidence="4">Peptide methionine sulfoxide reductase MsrA</fullName>
        <shortName evidence="4">Protein-methionine-S-oxide reductase</shortName>
        <ecNumber evidence="4">1.8.4.11</ecNumber>
    </recommendedName>
    <alternativeName>
        <fullName evidence="4">Peptide-methionine (S)-S-oxide reductase</fullName>
        <shortName evidence="4">Peptide Met(O) reductase</shortName>
    </alternativeName>
</protein>
<proteinExistence type="inferred from homology"/>
<gene>
    <name evidence="4 6" type="primary">msrA</name>
    <name evidence="6" type="ORF">K8P03_07255</name>
</gene>
<sequence length="161" mass="18624">MKEIYLAGGCFWGVDAYFGGLDGVVATECGYANGKTPTTTYEELYKTDFAETVKVTFDEEKISLHQILEHFYYIINPFSLNRQGNDLGRQYRTGIYSENEEDLEFARNFLSKKQKQADRKILVEVEELRSYVVAETYHQDYLKKNPAGYCHIDLSDVLEIK</sequence>
<dbReference type="Gene3D" id="3.30.1060.10">
    <property type="entry name" value="Peptide methionine sulphoxide reductase MsrA"/>
    <property type="match status" value="1"/>
</dbReference>
<organism evidence="6 7">
    <name type="scientific">Anaerococcus murdochii</name>
    <dbReference type="NCBI Taxonomy" id="411577"/>
    <lineage>
        <taxon>Bacteria</taxon>
        <taxon>Bacillati</taxon>
        <taxon>Bacillota</taxon>
        <taxon>Tissierellia</taxon>
        <taxon>Tissierellales</taxon>
        <taxon>Peptoniphilaceae</taxon>
        <taxon>Anaerococcus</taxon>
    </lineage>
</organism>
<dbReference type="EC" id="1.8.4.11" evidence="4"/>
<dbReference type="Pfam" id="PF01625">
    <property type="entry name" value="PMSR"/>
    <property type="match status" value="1"/>
</dbReference>
<evidence type="ECO:0000313" key="6">
    <source>
        <dbReference type="EMBL" id="MBZ2387076.1"/>
    </source>
</evidence>
<comment type="similarity">
    <text evidence="4">Belongs to the MsrA Met sulfoxide reductase family.</text>
</comment>